<reference evidence="2 4" key="2">
    <citation type="journal article" date="2013" name="Nature">
        <title>Insights into bilaterian evolution from three spiralian genomes.</title>
        <authorList>
            <person name="Simakov O."/>
            <person name="Marletaz F."/>
            <person name="Cho S.J."/>
            <person name="Edsinger-Gonzales E."/>
            <person name="Havlak P."/>
            <person name="Hellsten U."/>
            <person name="Kuo D.H."/>
            <person name="Larsson T."/>
            <person name="Lv J."/>
            <person name="Arendt D."/>
            <person name="Savage R."/>
            <person name="Osoegawa K."/>
            <person name="de Jong P."/>
            <person name="Grimwood J."/>
            <person name="Chapman J.A."/>
            <person name="Shapiro H."/>
            <person name="Aerts A."/>
            <person name="Otillar R.P."/>
            <person name="Terry A.Y."/>
            <person name="Boore J.L."/>
            <person name="Grigoriev I.V."/>
            <person name="Lindberg D.R."/>
            <person name="Seaver E.C."/>
            <person name="Weisblat D.A."/>
            <person name="Putnam N.H."/>
            <person name="Rokhsar D.S."/>
        </authorList>
    </citation>
    <scope>NUCLEOTIDE SEQUENCE</scope>
    <source>
        <strain evidence="2 4">I ESC-2004</strain>
    </source>
</reference>
<protein>
    <submittedName>
        <fullName evidence="2 3">Uncharacterized protein</fullName>
    </submittedName>
</protein>
<evidence type="ECO:0000256" key="1">
    <source>
        <dbReference type="ARBA" id="ARBA00022658"/>
    </source>
</evidence>
<reference evidence="3" key="3">
    <citation type="submission" date="2015-06" db="UniProtKB">
        <authorList>
            <consortium name="EnsemblMetazoa"/>
        </authorList>
    </citation>
    <scope>IDENTIFICATION</scope>
</reference>
<accession>R7U3B5</accession>
<keyword evidence="1" id="KW-0344">Guanine-nucleotide releasing factor</keyword>
<dbReference type="OrthoDB" id="4066896at2759"/>
<dbReference type="EnsemblMetazoa" id="CapteT89575">
    <property type="protein sequence ID" value="CapteP89575"/>
    <property type="gene ID" value="CapteG89575"/>
</dbReference>
<dbReference type="EMBL" id="AMQN01047318">
    <property type="status" value="NOT_ANNOTATED_CDS"/>
    <property type="molecule type" value="Genomic_DNA"/>
</dbReference>
<dbReference type="EMBL" id="KB305684">
    <property type="protein sequence ID" value="ELU00835.1"/>
    <property type="molecule type" value="Genomic_DNA"/>
</dbReference>
<keyword evidence="4" id="KW-1185">Reference proteome</keyword>
<dbReference type="PANTHER" id="PTHR12877:SF15">
    <property type="entry name" value="RHO GUANINE NUCLEOTIDE EXCHANGE FACTOR 17"/>
    <property type="match status" value="1"/>
</dbReference>
<dbReference type="PANTHER" id="PTHR12877">
    <property type="entry name" value="RHO GUANINE NUCLEOTIDE EXCHANGE FACTOR"/>
    <property type="match status" value="1"/>
</dbReference>
<dbReference type="HOGENOM" id="CLU_1559114_0_0_1"/>
<dbReference type="STRING" id="283909.R7U3B5"/>
<evidence type="ECO:0000313" key="3">
    <source>
        <dbReference type="EnsemblMetazoa" id="CapteP89575"/>
    </source>
</evidence>
<dbReference type="InterPro" id="IPR039919">
    <property type="entry name" value="ARHGEF10/ARHGEF17"/>
</dbReference>
<evidence type="ECO:0000313" key="2">
    <source>
        <dbReference type="EMBL" id="ELU00835.1"/>
    </source>
</evidence>
<sequence length="172" mass="18438">MHCIAASGLGVWLAPQGGSTVLLYHATTYQQLMKISIKQAVAQKLQATDDIIRQHKTACLRVTSLLACKDLLWIGTSAGVLLTVPMPKISSTTTKSDLTPPEVSGLVHGHTGHVRFLTCVDLPQPKFLASFGSQASGSPPDVGVPRRPSWLQRSDSLTTHTLTLATKMLIIS</sequence>
<dbReference type="GO" id="GO:0005085">
    <property type="term" value="F:guanyl-nucleotide exchange factor activity"/>
    <property type="evidence" value="ECO:0007669"/>
    <property type="project" value="UniProtKB-KW"/>
</dbReference>
<dbReference type="GO" id="GO:0030036">
    <property type="term" value="P:actin cytoskeleton organization"/>
    <property type="evidence" value="ECO:0007669"/>
    <property type="project" value="TreeGrafter"/>
</dbReference>
<gene>
    <name evidence="2" type="ORF">CAPTEDRAFT_89575</name>
</gene>
<name>R7U3B5_CAPTE</name>
<feature type="non-terminal residue" evidence="2">
    <location>
        <position position="172"/>
    </location>
</feature>
<proteinExistence type="predicted"/>
<evidence type="ECO:0000313" key="4">
    <source>
        <dbReference type="Proteomes" id="UP000014760"/>
    </source>
</evidence>
<dbReference type="Proteomes" id="UP000014760">
    <property type="component" value="Unassembled WGS sequence"/>
</dbReference>
<organism evidence="2">
    <name type="scientific">Capitella teleta</name>
    <name type="common">Polychaete worm</name>
    <dbReference type="NCBI Taxonomy" id="283909"/>
    <lineage>
        <taxon>Eukaryota</taxon>
        <taxon>Metazoa</taxon>
        <taxon>Spiralia</taxon>
        <taxon>Lophotrochozoa</taxon>
        <taxon>Annelida</taxon>
        <taxon>Polychaeta</taxon>
        <taxon>Sedentaria</taxon>
        <taxon>Scolecida</taxon>
        <taxon>Capitellidae</taxon>
        <taxon>Capitella</taxon>
    </lineage>
</organism>
<dbReference type="AlphaFoldDB" id="R7U3B5"/>
<dbReference type="Pfam" id="PF19056">
    <property type="entry name" value="WD40_2"/>
    <property type="match status" value="1"/>
</dbReference>
<reference evidence="4" key="1">
    <citation type="submission" date="2012-12" db="EMBL/GenBank/DDBJ databases">
        <authorList>
            <person name="Hellsten U."/>
            <person name="Grimwood J."/>
            <person name="Chapman J.A."/>
            <person name="Shapiro H."/>
            <person name="Aerts A."/>
            <person name="Otillar R.P."/>
            <person name="Terry A.Y."/>
            <person name="Boore J.L."/>
            <person name="Simakov O."/>
            <person name="Marletaz F."/>
            <person name="Cho S.-J."/>
            <person name="Edsinger-Gonzales E."/>
            <person name="Havlak P."/>
            <person name="Kuo D.-H."/>
            <person name="Larsson T."/>
            <person name="Lv J."/>
            <person name="Arendt D."/>
            <person name="Savage R."/>
            <person name="Osoegawa K."/>
            <person name="de Jong P."/>
            <person name="Lindberg D.R."/>
            <person name="Seaver E.C."/>
            <person name="Weisblat D.A."/>
            <person name="Putnam N.H."/>
            <person name="Grigoriev I.V."/>
            <person name="Rokhsar D.S."/>
        </authorList>
    </citation>
    <scope>NUCLEOTIDE SEQUENCE</scope>
    <source>
        <strain evidence="4">I ESC-2004</strain>
    </source>
</reference>